<feature type="region of interest" description="Disordered" evidence="1">
    <location>
        <begin position="1"/>
        <end position="39"/>
    </location>
</feature>
<evidence type="ECO:0000313" key="2">
    <source>
        <dbReference type="EMBL" id="CAH0000966.1"/>
    </source>
</evidence>
<accession>A0A9N9US84</accession>
<organism evidence="2 3">
    <name type="scientific">Clonostachys byssicola</name>
    <dbReference type="NCBI Taxonomy" id="160290"/>
    <lineage>
        <taxon>Eukaryota</taxon>
        <taxon>Fungi</taxon>
        <taxon>Dikarya</taxon>
        <taxon>Ascomycota</taxon>
        <taxon>Pezizomycotina</taxon>
        <taxon>Sordariomycetes</taxon>
        <taxon>Hypocreomycetidae</taxon>
        <taxon>Hypocreales</taxon>
        <taxon>Bionectriaceae</taxon>
        <taxon>Clonostachys</taxon>
    </lineage>
</organism>
<name>A0A9N9US84_9HYPO</name>
<evidence type="ECO:0000256" key="1">
    <source>
        <dbReference type="SAM" id="MobiDB-lite"/>
    </source>
</evidence>
<feature type="compositionally biased region" description="Basic and acidic residues" evidence="1">
    <location>
        <begin position="27"/>
        <end position="39"/>
    </location>
</feature>
<gene>
    <name evidence="2" type="ORF">CBYS24578_00001179</name>
</gene>
<protein>
    <submittedName>
        <fullName evidence="2">Uncharacterized protein</fullName>
    </submittedName>
</protein>
<sequence>MEQADRGVVAVYGRPHVNRTRSAQGSESEKSSRSEDDKCGSFALSNEAMAGRSLRQAGKSLFLADPVVCMWATRKVLHVAINKTIPAGSLITPMERAPRQETSASNVSLVIGSSSSCLPRPGNLSRGMYSWLAWARNRSPAQPH</sequence>
<dbReference type="EMBL" id="CABFNO020001560">
    <property type="protein sequence ID" value="CAH0000966.1"/>
    <property type="molecule type" value="Genomic_DNA"/>
</dbReference>
<proteinExistence type="predicted"/>
<dbReference type="AlphaFoldDB" id="A0A9N9US84"/>
<keyword evidence="3" id="KW-1185">Reference proteome</keyword>
<reference evidence="2" key="1">
    <citation type="submission" date="2021-10" db="EMBL/GenBank/DDBJ databases">
        <authorList>
            <person name="Piombo E."/>
        </authorList>
    </citation>
    <scope>NUCLEOTIDE SEQUENCE</scope>
</reference>
<comment type="caution">
    <text evidence="2">The sequence shown here is derived from an EMBL/GenBank/DDBJ whole genome shotgun (WGS) entry which is preliminary data.</text>
</comment>
<evidence type="ECO:0000313" key="3">
    <source>
        <dbReference type="Proteomes" id="UP000754883"/>
    </source>
</evidence>
<dbReference type="Proteomes" id="UP000754883">
    <property type="component" value="Unassembled WGS sequence"/>
</dbReference>